<dbReference type="CDD" id="cd06223">
    <property type="entry name" value="PRTases_typeI"/>
    <property type="match status" value="1"/>
</dbReference>
<dbReference type="InterPro" id="IPR029057">
    <property type="entry name" value="PRTase-like"/>
</dbReference>
<comment type="similarity">
    <text evidence="1">Belongs to the ComF/GntX family.</text>
</comment>
<evidence type="ECO:0008006" key="4">
    <source>
        <dbReference type="Google" id="ProtNLM"/>
    </source>
</evidence>
<gene>
    <name evidence="2" type="ORF">A2318_01215</name>
</gene>
<protein>
    <recommendedName>
        <fullName evidence="4">Phosphoribosyltransferase domain-containing protein</fullName>
    </recommendedName>
</protein>
<proteinExistence type="inferred from homology"/>
<reference evidence="2 3" key="1">
    <citation type="journal article" date="2016" name="Nat. Commun.">
        <title>Thousands of microbial genomes shed light on interconnected biogeochemical processes in an aquifer system.</title>
        <authorList>
            <person name="Anantharaman K."/>
            <person name="Brown C.T."/>
            <person name="Hug L.A."/>
            <person name="Sharon I."/>
            <person name="Castelle C.J."/>
            <person name="Probst A.J."/>
            <person name="Thomas B.C."/>
            <person name="Singh A."/>
            <person name="Wilkins M.J."/>
            <person name="Karaoz U."/>
            <person name="Brodie E.L."/>
            <person name="Williams K.H."/>
            <person name="Hubbard S.S."/>
            <person name="Banfield J.F."/>
        </authorList>
    </citation>
    <scope>NUCLEOTIDE SEQUENCE [LARGE SCALE GENOMIC DNA]</scope>
</reference>
<comment type="caution">
    <text evidence="2">The sequence shown here is derived from an EMBL/GenBank/DDBJ whole genome shotgun (WGS) entry which is preliminary data.</text>
</comment>
<sequence>MARPEHVSCPFCGERGSNQTCRTCKEQGSALDGLVSYLPYGNPIVREVIGCWKYDGDRSVEPTLQYWIEQSKDRLRPPLENFIVTHVPIHSSRKRMRGFDQAEALSTWLGELFEMPVEPLLIRSRKTKPQAKVHHEKRRVGTLDGIFEIHPRVTELPSCVLLCDDVFTSGATMDAAAKCLKETGVEEVWGFVIAKGSHES</sequence>
<dbReference type="PANTHER" id="PTHR47505:SF1">
    <property type="entry name" value="DNA UTILIZATION PROTEIN YHGH"/>
    <property type="match status" value="1"/>
</dbReference>
<dbReference type="EMBL" id="MGFD01000030">
    <property type="protein sequence ID" value="OGL98216.1"/>
    <property type="molecule type" value="Genomic_DNA"/>
</dbReference>
<evidence type="ECO:0000313" key="3">
    <source>
        <dbReference type="Proteomes" id="UP000177331"/>
    </source>
</evidence>
<dbReference type="Proteomes" id="UP000177331">
    <property type="component" value="Unassembled WGS sequence"/>
</dbReference>
<dbReference type="PANTHER" id="PTHR47505">
    <property type="entry name" value="DNA UTILIZATION PROTEIN YHGH"/>
    <property type="match status" value="1"/>
</dbReference>
<dbReference type="STRING" id="1802421.A2318_01215"/>
<accession>A0A1F7W6G5</accession>
<dbReference type="InterPro" id="IPR051910">
    <property type="entry name" value="ComF/GntX_DNA_util-trans"/>
</dbReference>
<dbReference type="Gene3D" id="3.40.50.2020">
    <property type="match status" value="1"/>
</dbReference>
<dbReference type="SUPFAM" id="SSF53271">
    <property type="entry name" value="PRTase-like"/>
    <property type="match status" value="1"/>
</dbReference>
<evidence type="ECO:0000313" key="2">
    <source>
        <dbReference type="EMBL" id="OGL98216.1"/>
    </source>
</evidence>
<name>A0A1F7W6G5_9BACT</name>
<organism evidence="2 3">
    <name type="scientific">Candidatus Uhrbacteria bacterium RIFOXYB2_FULL_45_11</name>
    <dbReference type="NCBI Taxonomy" id="1802421"/>
    <lineage>
        <taxon>Bacteria</taxon>
        <taxon>Candidatus Uhriibacteriota</taxon>
    </lineage>
</organism>
<dbReference type="AlphaFoldDB" id="A0A1F7W6G5"/>
<evidence type="ECO:0000256" key="1">
    <source>
        <dbReference type="ARBA" id="ARBA00008007"/>
    </source>
</evidence>
<dbReference type="InterPro" id="IPR000836">
    <property type="entry name" value="PRTase_dom"/>
</dbReference>